<accession>A0A7G7G220</accession>
<dbReference type="SUPFAM" id="SSF56954">
    <property type="entry name" value="Outer membrane efflux proteins (OEP)"/>
    <property type="match status" value="1"/>
</dbReference>
<keyword evidence="2" id="KW-1185">Reference proteome</keyword>
<dbReference type="KEGG" id="aswu:HUW51_00155"/>
<evidence type="ECO:0000313" key="2">
    <source>
        <dbReference type="Proteomes" id="UP000515237"/>
    </source>
</evidence>
<dbReference type="Proteomes" id="UP000515237">
    <property type="component" value="Plasmid unnamed1"/>
</dbReference>
<dbReference type="Gene3D" id="1.20.1600.10">
    <property type="entry name" value="Outer membrane efflux proteins (OEP)"/>
    <property type="match status" value="1"/>
</dbReference>
<evidence type="ECO:0000313" key="1">
    <source>
        <dbReference type="EMBL" id="QNF31204.1"/>
    </source>
</evidence>
<organism evidence="1 2">
    <name type="scientific">Adhaeribacter swui</name>
    <dbReference type="NCBI Taxonomy" id="2086471"/>
    <lineage>
        <taxon>Bacteria</taxon>
        <taxon>Pseudomonadati</taxon>
        <taxon>Bacteroidota</taxon>
        <taxon>Cytophagia</taxon>
        <taxon>Cytophagales</taxon>
        <taxon>Hymenobacteraceae</taxon>
        <taxon>Adhaeribacter</taxon>
    </lineage>
</organism>
<dbReference type="RefSeq" id="WP_185269886.1">
    <property type="nucleotide sequence ID" value="NZ_CP055154.1"/>
</dbReference>
<dbReference type="AlphaFoldDB" id="A0A7G7G220"/>
<dbReference type="EMBL" id="CP055154">
    <property type="protein sequence ID" value="QNF31204.1"/>
    <property type="molecule type" value="Genomic_DNA"/>
</dbReference>
<geneLocation type="plasmid" evidence="1 2">
    <name>unnamed1</name>
</geneLocation>
<protein>
    <submittedName>
        <fullName evidence="1">TolC family protein</fullName>
    </submittedName>
</protein>
<gene>
    <name evidence="1" type="ORF">HUW51_00155</name>
</gene>
<proteinExistence type="predicted"/>
<sequence>MLVSRAHAQNNLDYYLEAARQNSPLLNDTKNQTQAATLEIERLKAFYTKAQITATGNIMLAPVLNTDESQTKLELFPKPTTDYYGYDLGATNGGLYQGLITYTKPLFTAERFQVYAQQVEAGRQVNQNTIRLTEHDLEKLVTDQFILCLQDKKQMLFADSLLLLLADQCSIIKRLVDKSILKQSDLSLLNIEYEANRNVQVTYQANYYRDLQDLRILAGVPDTGRVLLQDIHLQVKESISASNYLIRYRLDSLNLMATQKVFELKYKPQLNFFTNAGLNATYLPSIPQRFGFSTGLTFNWYIFDGQQRNITRQKTAVLLQTVSFYRQNFLVQNKLRQTRYRNELESYTTRQQITQKQMQEYRSLLTTYRREIMVGQLSIINYIMALKNMALAQRDSLLLYTNEQLLINAYNYWNW</sequence>
<reference evidence="1 2" key="1">
    <citation type="journal article" date="2018" name="Int. J. Syst. Evol. Microbiol.">
        <title>Adhaeribacter swui sp. nov., isolated from wet mud.</title>
        <authorList>
            <person name="Kim D.U."/>
            <person name="Kim K.W."/>
            <person name="Kang M.S."/>
            <person name="Kim J.Y."/>
            <person name="Jang J.H."/>
            <person name="Kim M.K."/>
        </authorList>
    </citation>
    <scope>NUCLEOTIDE SEQUENCE [LARGE SCALE GENOMIC DNA]</scope>
    <source>
        <strain evidence="1 2">KCTC 52873</strain>
        <plasmid evidence="1">unnamed1</plasmid>
    </source>
</reference>
<name>A0A7G7G220_9BACT</name>
<keyword evidence="1" id="KW-0614">Plasmid</keyword>